<feature type="transmembrane region" description="Helical" evidence="14">
    <location>
        <begin position="393"/>
        <end position="412"/>
    </location>
</feature>
<dbReference type="GO" id="GO:0005886">
    <property type="term" value="C:plasma membrane"/>
    <property type="evidence" value="ECO:0007669"/>
    <property type="project" value="UniProtKB-SubCell"/>
</dbReference>
<feature type="transmembrane region" description="Helical" evidence="14">
    <location>
        <begin position="337"/>
        <end position="357"/>
    </location>
</feature>
<dbReference type="GO" id="GO:0015293">
    <property type="term" value="F:symporter activity"/>
    <property type="evidence" value="ECO:0007669"/>
    <property type="project" value="UniProtKB-KW"/>
</dbReference>
<protein>
    <submittedName>
        <fullName evidence="15">Sodium:solute symporter</fullName>
    </submittedName>
</protein>
<dbReference type="GO" id="GO:0006814">
    <property type="term" value="P:sodium ion transport"/>
    <property type="evidence" value="ECO:0007669"/>
    <property type="project" value="UniProtKB-KW"/>
</dbReference>
<evidence type="ECO:0000256" key="6">
    <source>
        <dbReference type="ARBA" id="ARBA00022847"/>
    </source>
</evidence>
<dbReference type="NCBIfam" id="TIGR00813">
    <property type="entry name" value="sss"/>
    <property type="match status" value="1"/>
</dbReference>
<evidence type="ECO:0000256" key="2">
    <source>
        <dbReference type="ARBA" id="ARBA00006434"/>
    </source>
</evidence>
<dbReference type="Pfam" id="PF00474">
    <property type="entry name" value="SSF"/>
    <property type="match status" value="1"/>
</dbReference>
<name>A0A7V3YHR7_9BACT</name>
<dbReference type="PANTHER" id="PTHR48086">
    <property type="entry name" value="SODIUM/PROLINE SYMPORTER-RELATED"/>
    <property type="match status" value="1"/>
</dbReference>
<feature type="transmembrane region" description="Helical" evidence="14">
    <location>
        <begin position="447"/>
        <end position="467"/>
    </location>
</feature>
<keyword evidence="11" id="KW-0739">Sodium transport</keyword>
<sequence length="477" mass="51424">MKTAVLVLYVVGMLGLGYFASRRTRSLGDFFLAGRNLGPWVSAFAYGTTYFSAVLFIGYAGRIGWGFGLSSLWIVVGNTIVGSLLAWLVLAQRTRRLTERLNAMTMPEFLKARYGSELLKVLAALVIFFFLVPYSASVYMGLSYLFDAVLGIPYRYALLLMAVLTGVYLLMGGYLAVSLTDAVQGMIMLFGSLFLVGYLLARPEVGGLPQAVARLSQVDPRLVSPVGPPGFWPLFGLVVLTSLGPWGLPQMVQKFYAIRNEKMVATATVVVTIFALVCTFAAYFSGSLTHLFFKEPPLVNGQADPDLLMPHLIATIMPPSFALIFLLLVFSASMSTLSSLVLVSSSAVVIDLLPPATRPRSLLLMRVFCAVFVALSLFLALSKISFIVNLMSISWGTVAGSFLAPYLYGLYWKGGNRWGALASMLSGLSVGLFGAVLFGFRSSVLPLLGSFAMLIPLGVFPVVSLVTGGGKDASVRL</sequence>
<proteinExistence type="inferred from homology"/>
<evidence type="ECO:0000256" key="13">
    <source>
        <dbReference type="RuleBase" id="RU362091"/>
    </source>
</evidence>
<keyword evidence="7 14" id="KW-1133">Transmembrane helix</keyword>
<feature type="transmembrane region" description="Helical" evidence="14">
    <location>
        <begin position="41"/>
        <end position="60"/>
    </location>
</feature>
<keyword evidence="8" id="KW-0915">Sodium</keyword>
<evidence type="ECO:0000256" key="11">
    <source>
        <dbReference type="ARBA" id="ARBA00023201"/>
    </source>
</evidence>
<dbReference type="EMBL" id="DTFV01000100">
    <property type="protein sequence ID" value="HGI31051.1"/>
    <property type="molecule type" value="Genomic_DNA"/>
</dbReference>
<feature type="transmembrane region" description="Helical" evidence="14">
    <location>
        <begin position="308"/>
        <end position="330"/>
    </location>
</feature>
<dbReference type="InterPro" id="IPR001734">
    <property type="entry name" value="Na/solute_symporter"/>
</dbReference>
<feature type="transmembrane region" description="Helical" evidence="14">
    <location>
        <begin position="363"/>
        <end position="381"/>
    </location>
</feature>
<evidence type="ECO:0000256" key="3">
    <source>
        <dbReference type="ARBA" id="ARBA00022448"/>
    </source>
</evidence>
<dbReference type="InterPro" id="IPR038377">
    <property type="entry name" value="Na/Glc_symporter_sf"/>
</dbReference>
<keyword evidence="5 14" id="KW-0812">Transmembrane</keyword>
<evidence type="ECO:0000256" key="7">
    <source>
        <dbReference type="ARBA" id="ARBA00022989"/>
    </source>
</evidence>
<evidence type="ECO:0000256" key="8">
    <source>
        <dbReference type="ARBA" id="ARBA00023053"/>
    </source>
</evidence>
<feature type="transmembrane region" description="Helical" evidence="14">
    <location>
        <begin position="121"/>
        <end position="142"/>
    </location>
</feature>
<dbReference type="AlphaFoldDB" id="A0A7V3YHR7"/>
<keyword evidence="4" id="KW-1003">Cell membrane</keyword>
<reference evidence="15" key="1">
    <citation type="journal article" date="2020" name="mSystems">
        <title>Genome- and Community-Level Interaction Insights into Carbon Utilization and Element Cycling Functions of Hydrothermarchaeota in Hydrothermal Sediment.</title>
        <authorList>
            <person name="Zhou Z."/>
            <person name="Liu Y."/>
            <person name="Xu W."/>
            <person name="Pan J."/>
            <person name="Luo Z.H."/>
            <person name="Li M."/>
        </authorList>
    </citation>
    <scope>NUCLEOTIDE SEQUENCE [LARGE SCALE GENOMIC DNA]</scope>
    <source>
        <strain evidence="15">SpSt-747</strain>
    </source>
</reference>
<evidence type="ECO:0000256" key="4">
    <source>
        <dbReference type="ARBA" id="ARBA00022475"/>
    </source>
</evidence>
<keyword evidence="6" id="KW-0769">Symport</keyword>
<accession>A0A7V3YHR7</accession>
<dbReference type="PANTHER" id="PTHR48086:SF3">
    <property type="entry name" value="SODIUM_PROLINE SYMPORTER"/>
    <property type="match status" value="1"/>
</dbReference>
<feature type="transmembrane region" description="Helical" evidence="14">
    <location>
        <begin position="418"/>
        <end position="440"/>
    </location>
</feature>
<evidence type="ECO:0000256" key="1">
    <source>
        <dbReference type="ARBA" id="ARBA00004651"/>
    </source>
</evidence>
<feature type="transmembrane region" description="Helical" evidence="14">
    <location>
        <begin position="6"/>
        <end position="21"/>
    </location>
</feature>
<feature type="transmembrane region" description="Helical" evidence="14">
    <location>
        <begin position="72"/>
        <end position="90"/>
    </location>
</feature>
<gene>
    <name evidence="15" type="ORF">ENV30_07075</name>
</gene>
<evidence type="ECO:0000256" key="5">
    <source>
        <dbReference type="ARBA" id="ARBA00022692"/>
    </source>
</evidence>
<feature type="transmembrane region" description="Helical" evidence="14">
    <location>
        <begin position="154"/>
        <end position="175"/>
    </location>
</feature>
<evidence type="ECO:0000256" key="10">
    <source>
        <dbReference type="ARBA" id="ARBA00023136"/>
    </source>
</evidence>
<comment type="subcellular location">
    <subcellularLocation>
        <location evidence="1">Cell membrane</location>
        <topology evidence="1">Multi-pass membrane protein</topology>
    </subcellularLocation>
</comment>
<evidence type="ECO:0000256" key="12">
    <source>
        <dbReference type="ARBA" id="ARBA00033708"/>
    </source>
</evidence>
<evidence type="ECO:0000256" key="14">
    <source>
        <dbReference type="SAM" id="Phobius"/>
    </source>
</evidence>
<comment type="similarity">
    <text evidence="2 13">Belongs to the sodium:solute symporter (SSF) (TC 2.A.21) family.</text>
</comment>
<feature type="transmembrane region" description="Helical" evidence="14">
    <location>
        <begin position="264"/>
        <end position="288"/>
    </location>
</feature>
<evidence type="ECO:0000313" key="15">
    <source>
        <dbReference type="EMBL" id="HGI31051.1"/>
    </source>
</evidence>
<dbReference type="InterPro" id="IPR050277">
    <property type="entry name" value="Sodium:Solute_Symporter"/>
</dbReference>
<keyword evidence="10 14" id="KW-0472">Membrane</keyword>
<keyword evidence="9" id="KW-0406">Ion transport</keyword>
<comment type="caution">
    <text evidence="15">The sequence shown here is derived from an EMBL/GenBank/DDBJ whole genome shotgun (WGS) entry which is preliminary data.</text>
</comment>
<feature type="transmembrane region" description="Helical" evidence="14">
    <location>
        <begin position="231"/>
        <end position="252"/>
    </location>
</feature>
<dbReference type="Gene3D" id="1.20.1730.10">
    <property type="entry name" value="Sodium/glucose cotransporter"/>
    <property type="match status" value="1"/>
</dbReference>
<comment type="catalytic activity">
    <reaction evidence="12">
        <text>L-proline(in) + Na(+)(in) = L-proline(out) + Na(+)(out)</text>
        <dbReference type="Rhea" id="RHEA:28967"/>
        <dbReference type="ChEBI" id="CHEBI:29101"/>
        <dbReference type="ChEBI" id="CHEBI:60039"/>
    </reaction>
</comment>
<keyword evidence="3" id="KW-0813">Transport</keyword>
<evidence type="ECO:0000256" key="9">
    <source>
        <dbReference type="ARBA" id="ARBA00023065"/>
    </source>
</evidence>
<organism evidence="15">
    <name type="scientific">Candidatus Caldatribacterium californiense</name>
    <dbReference type="NCBI Taxonomy" id="1454726"/>
    <lineage>
        <taxon>Bacteria</taxon>
        <taxon>Pseudomonadati</taxon>
        <taxon>Atribacterota</taxon>
        <taxon>Atribacteria</taxon>
        <taxon>Atribacterales</taxon>
        <taxon>Candidatus Caldatribacteriaceae</taxon>
        <taxon>Candidatus Caldatribacterium</taxon>
    </lineage>
</organism>
<feature type="transmembrane region" description="Helical" evidence="14">
    <location>
        <begin position="182"/>
        <end position="201"/>
    </location>
</feature>
<dbReference type="PROSITE" id="PS50283">
    <property type="entry name" value="NA_SOLUT_SYMP_3"/>
    <property type="match status" value="1"/>
</dbReference>